<feature type="domain" description="Peptidase S26" evidence="7">
    <location>
        <begin position="12"/>
        <end position="240"/>
    </location>
</feature>
<sequence>MNVREFLRYLWHEWFRQVGEALLVAFVITTFFFTTVQVYGRSMVPTLQHGERVLVPKYEMWLERFGLRAWHRGEIVIVKPPPGAPNSVAAFPILGFQYRPYFIKRLVARPGDTVRVEEGRLVVNGVYVDESFITDKIQPYPDSFPRVLVIDGKVVGFQGYRVSNLPPYLEDALAMLEPVPEEVRLASTARPVEYVGTLRLAPGYYFVMGDNRTLGGSEDSRVFGPIPDPNIAGRASAVWWPPLTRDERGRWKLNLRRLTIPPGFRAVPDAPAN</sequence>
<dbReference type="PANTHER" id="PTHR43390">
    <property type="entry name" value="SIGNAL PEPTIDASE I"/>
    <property type="match status" value="1"/>
</dbReference>
<dbReference type="InterPro" id="IPR019533">
    <property type="entry name" value="Peptidase_S26"/>
</dbReference>
<dbReference type="GO" id="GO:0006465">
    <property type="term" value="P:signal peptide processing"/>
    <property type="evidence" value="ECO:0007669"/>
    <property type="project" value="InterPro"/>
</dbReference>
<dbReference type="RefSeq" id="WP_013457604.1">
    <property type="nucleotide sequence ID" value="NC_014761.1"/>
</dbReference>
<evidence type="ECO:0000256" key="6">
    <source>
        <dbReference type="RuleBase" id="RU362042"/>
    </source>
</evidence>
<reference evidence="8 9" key="2">
    <citation type="journal article" date="2011" name="Stand. Genomic Sci.">
        <title>Complete genome sequence of Oceanithermus profundus type strain (506).</title>
        <authorList>
            <person name="Pati A."/>
            <person name="Zhang X."/>
            <person name="Lapidus A."/>
            <person name="Nolan M."/>
            <person name="Lucas S."/>
            <person name="Del Rio T.G."/>
            <person name="Tice H."/>
            <person name="Cheng J.F."/>
            <person name="Tapia R."/>
            <person name="Han C."/>
            <person name="Goodwin L."/>
            <person name="Pitluck S."/>
            <person name="Liolios K."/>
            <person name="Pagani I."/>
            <person name="Ivanova N."/>
            <person name="Mavromatis K."/>
            <person name="Chen A."/>
            <person name="Palaniappan K."/>
            <person name="Hauser L."/>
            <person name="Jeffries C.D."/>
            <person name="Brambilla E.M."/>
            <person name="Rohl A."/>
            <person name="Mwirichia R."/>
            <person name="Rohde M."/>
            <person name="Tindall B.J."/>
            <person name="Sikorski J."/>
            <person name="Wirth R."/>
            <person name="Goker M."/>
            <person name="Woyke T."/>
            <person name="Detter J.C."/>
            <person name="Bristow J."/>
            <person name="Eisen J.A."/>
            <person name="Markowitz V."/>
            <person name="Hugenholtz P."/>
            <person name="Kyrpides N.C."/>
            <person name="Klenk H.P."/>
            <person name="Land M."/>
        </authorList>
    </citation>
    <scope>NUCLEOTIDE SEQUENCE [LARGE SCALE GENOMIC DNA]</scope>
    <source>
        <strain evidence="9">DSM 14977 / NBRC 100410 / VKM B-2274 / 506</strain>
    </source>
</reference>
<dbReference type="AlphaFoldDB" id="E4U7I5"/>
<feature type="transmembrane region" description="Helical" evidence="6">
    <location>
        <begin position="21"/>
        <end position="40"/>
    </location>
</feature>
<dbReference type="InterPro" id="IPR019757">
    <property type="entry name" value="Pept_S26A_signal_pept_1_Lys-AS"/>
</dbReference>
<comment type="catalytic activity">
    <reaction evidence="1 6">
        <text>Cleavage of hydrophobic, N-terminal signal or leader sequences from secreted and periplasmic proteins.</text>
        <dbReference type="EC" id="3.4.21.89"/>
    </reaction>
</comment>
<proteinExistence type="inferred from homology"/>
<gene>
    <name evidence="8" type="ordered locus">Ocepr_0977</name>
</gene>
<dbReference type="PROSITE" id="PS00760">
    <property type="entry name" value="SPASE_I_2"/>
    <property type="match status" value="1"/>
</dbReference>
<dbReference type="InterPro" id="IPR000223">
    <property type="entry name" value="Pept_S26A_signal_pept_1"/>
</dbReference>
<dbReference type="NCBIfam" id="TIGR02227">
    <property type="entry name" value="sigpep_I_bact"/>
    <property type="match status" value="1"/>
</dbReference>
<dbReference type="Gene3D" id="2.10.109.10">
    <property type="entry name" value="Umud Fragment, subunit A"/>
    <property type="match status" value="1"/>
</dbReference>
<evidence type="ECO:0000256" key="2">
    <source>
        <dbReference type="ARBA" id="ARBA00009370"/>
    </source>
</evidence>
<dbReference type="eggNOG" id="COG0681">
    <property type="taxonomic scope" value="Bacteria"/>
</dbReference>
<keyword evidence="6" id="KW-0645">Protease</keyword>
<dbReference type="EMBL" id="CP002361">
    <property type="protein sequence ID" value="ADR36434.1"/>
    <property type="molecule type" value="Genomic_DNA"/>
</dbReference>
<dbReference type="GO" id="GO:0009003">
    <property type="term" value="F:signal peptidase activity"/>
    <property type="evidence" value="ECO:0007669"/>
    <property type="project" value="UniProtKB-EC"/>
</dbReference>
<name>E4U7I5_OCEP5</name>
<evidence type="ECO:0000256" key="4">
    <source>
        <dbReference type="ARBA" id="ARBA00022801"/>
    </source>
</evidence>
<evidence type="ECO:0000313" key="9">
    <source>
        <dbReference type="Proteomes" id="UP000008722"/>
    </source>
</evidence>
<reference evidence="9" key="1">
    <citation type="submission" date="2010-11" db="EMBL/GenBank/DDBJ databases">
        <title>The complete sequence of chromosome of Oceanithermus profundus DSM 14977.</title>
        <authorList>
            <consortium name="US DOE Joint Genome Institute (JGI-PGF)"/>
            <person name="Lucas S."/>
            <person name="Copeland A."/>
            <person name="Lapidus A."/>
            <person name="Bruce D."/>
            <person name="Goodwin L."/>
            <person name="Pitluck S."/>
            <person name="Kyrpides N."/>
            <person name="Mavromatis K."/>
            <person name="Pagani I."/>
            <person name="Ivanova N."/>
            <person name="Zhang X."/>
            <person name="Brettin T."/>
            <person name="Detter J.C."/>
            <person name="Tapia R."/>
            <person name="Han C."/>
            <person name="Land M."/>
            <person name="Hauser L."/>
            <person name="Markowitz V."/>
            <person name="Cheng J.-F."/>
            <person name="Hugenholtz P."/>
            <person name="Woyke T."/>
            <person name="Wu D."/>
            <person name="Tindall B."/>
            <person name="Faehnrich R."/>
            <person name="Brambilla E."/>
            <person name="Klenk H.-P."/>
            <person name="Eisen J.A."/>
        </authorList>
    </citation>
    <scope>NUCLEOTIDE SEQUENCE [LARGE SCALE GENOMIC DNA]</scope>
    <source>
        <strain evidence="9">DSM 14977 / NBRC 100410 / VKM B-2274 / 506</strain>
    </source>
</reference>
<evidence type="ECO:0000313" key="8">
    <source>
        <dbReference type="EMBL" id="ADR36434.1"/>
    </source>
</evidence>
<feature type="active site" evidence="5">
    <location>
        <position position="104"/>
    </location>
</feature>
<organism evidence="8 9">
    <name type="scientific">Oceanithermus profundus (strain DSM 14977 / NBRC 100410 / VKM B-2274 / 506)</name>
    <dbReference type="NCBI Taxonomy" id="670487"/>
    <lineage>
        <taxon>Bacteria</taxon>
        <taxon>Thermotogati</taxon>
        <taxon>Deinococcota</taxon>
        <taxon>Deinococci</taxon>
        <taxon>Thermales</taxon>
        <taxon>Thermaceae</taxon>
        <taxon>Oceanithermus</taxon>
    </lineage>
</organism>
<keyword evidence="4 6" id="KW-0378">Hydrolase</keyword>
<protein>
    <recommendedName>
        <fullName evidence="3 6">Signal peptidase I</fullName>
        <ecNumber evidence="3 6">3.4.21.89</ecNumber>
    </recommendedName>
</protein>
<dbReference type="PRINTS" id="PR00727">
    <property type="entry name" value="LEADERPTASE"/>
</dbReference>
<dbReference type="KEGG" id="opr:Ocepr_0977"/>
<evidence type="ECO:0000259" key="7">
    <source>
        <dbReference type="Pfam" id="PF10502"/>
    </source>
</evidence>
<dbReference type="CDD" id="cd06530">
    <property type="entry name" value="S26_SPase_I"/>
    <property type="match status" value="2"/>
</dbReference>
<dbReference type="SUPFAM" id="SSF51306">
    <property type="entry name" value="LexA/Signal peptidase"/>
    <property type="match status" value="1"/>
</dbReference>
<evidence type="ECO:0000256" key="3">
    <source>
        <dbReference type="ARBA" id="ARBA00013208"/>
    </source>
</evidence>
<dbReference type="Proteomes" id="UP000008722">
    <property type="component" value="Chromosome"/>
</dbReference>
<dbReference type="GO" id="GO:0004252">
    <property type="term" value="F:serine-type endopeptidase activity"/>
    <property type="evidence" value="ECO:0007669"/>
    <property type="project" value="InterPro"/>
</dbReference>
<dbReference type="STRING" id="670487.Ocepr_0977"/>
<accession>E4U7I5</accession>
<keyword evidence="6" id="KW-0472">Membrane</keyword>
<keyword evidence="6" id="KW-0812">Transmembrane</keyword>
<dbReference type="GO" id="GO:0016020">
    <property type="term" value="C:membrane"/>
    <property type="evidence" value="ECO:0007669"/>
    <property type="project" value="UniProtKB-SubCell"/>
</dbReference>
<dbReference type="OrthoDB" id="9802919at2"/>
<dbReference type="HOGENOM" id="CLU_028723_5_1_0"/>
<feature type="active site" evidence="5">
    <location>
        <position position="42"/>
    </location>
</feature>
<dbReference type="InterPro" id="IPR036286">
    <property type="entry name" value="LexA/Signal_pep-like_sf"/>
</dbReference>
<dbReference type="PANTHER" id="PTHR43390:SF1">
    <property type="entry name" value="CHLOROPLAST PROCESSING PEPTIDASE"/>
    <property type="match status" value="1"/>
</dbReference>
<keyword evidence="6" id="KW-1133">Transmembrane helix</keyword>
<comment type="subcellular location">
    <subcellularLocation>
        <location evidence="6">Membrane</location>
        <topology evidence="6">Single-pass type II membrane protein</topology>
    </subcellularLocation>
</comment>
<keyword evidence="9" id="KW-1185">Reference proteome</keyword>
<evidence type="ECO:0000256" key="1">
    <source>
        <dbReference type="ARBA" id="ARBA00000677"/>
    </source>
</evidence>
<evidence type="ECO:0000256" key="5">
    <source>
        <dbReference type="PIRSR" id="PIRSR600223-1"/>
    </source>
</evidence>
<dbReference type="Pfam" id="PF10502">
    <property type="entry name" value="Peptidase_S26"/>
    <property type="match status" value="1"/>
</dbReference>
<comment type="similarity">
    <text evidence="2 6">Belongs to the peptidase S26 family.</text>
</comment>
<dbReference type="EC" id="3.4.21.89" evidence="3 6"/>